<organism evidence="2 3">
    <name type="scientific">Shewanella corallii</name>
    <dbReference type="NCBI Taxonomy" id="560080"/>
    <lineage>
        <taxon>Bacteria</taxon>
        <taxon>Pseudomonadati</taxon>
        <taxon>Pseudomonadota</taxon>
        <taxon>Gammaproteobacteria</taxon>
        <taxon>Alteromonadales</taxon>
        <taxon>Shewanellaceae</taxon>
        <taxon>Shewanella</taxon>
    </lineage>
</organism>
<dbReference type="InterPro" id="IPR052018">
    <property type="entry name" value="PHP_domain"/>
</dbReference>
<evidence type="ECO:0000259" key="1">
    <source>
        <dbReference type="SMART" id="SM00481"/>
    </source>
</evidence>
<accession>A0ABT0NAT5</accession>
<evidence type="ECO:0000313" key="3">
    <source>
        <dbReference type="Proteomes" id="UP001202831"/>
    </source>
</evidence>
<dbReference type="RefSeq" id="WP_248935824.1">
    <property type="nucleotide sequence ID" value="NZ_JAKIKT010000007.1"/>
</dbReference>
<comment type="caution">
    <text evidence="2">The sequence shown here is derived from an EMBL/GenBank/DDBJ whole genome shotgun (WGS) entry which is preliminary data.</text>
</comment>
<dbReference type="Gene3D" id="3.20.20.140">
    <property type="entry name" value="Metal-dependent hydrolases"/>
    <property type="match status" value="1"/>
</dbReference>
<name>A0ABT0NAT5_9GAMM</name>
<evidence type="ECO:0000313" key="2">
    <source>
        <dbReference type="EMBL" id="MCL2915579.1"/>
    </source>
</evidence>
<dbReference type="Proteomes" id="UP001202831">
    <property type="component" value="Unassembled WGS sequence"/>
</dbReference>
<dbReference type="InterPro" id="IPR003141">
    <property type="entry name" value="Pol/His_phosphatase_N"/>
</dbReference>
<protein>
    <submittedName>
        <fullName evidence="2">PHP domain-containing protein</fullName>
    </submittedName>
</protein>
<dbReference type="SUPFAM" id="SSF89550">
    <property type="entry name" value="PHP domain-like"/>
    <property type="match status" value="1"/>
</dbReference>
<dbReference type="InterPro" id="IPR016195">
    <property type="entry name" value="Pol/histidinol_Pase-like"/>
</dbReference>
<dbReference type="Pfam" id="PF02811">
    <property type="entry name" value="PHP"/>
    <property type="match status" value="1"/>
</dbReference>
<dbReference type="PANTHER" id="PTHR42924">
    <property type="entry name" value="EXONUCLEASE"/>
    <property type="match status" value="1"/>
</dbReference>
<dbReference type="CDD" id="cd07438">
    <property type="entry name" value="PHP_HisPPase_AMP"/>
    <property type="match status" value="1"/>
</dbReference>
<proteinExistence type="predicted"/>
<keyword evidence="3" id="KW-1185">Reference proteome</keyword>
<feature type="domain" description="Polymerase/histidinol phosphatase N-terminal" evidence="1">
    <location>
        <begin position="8"/>
        <end position="75"/>
    </location>
</feature>
<dbReference type="Gene3D" id="1.10.150.650">
    <property type="match status" value="1"/>
</dbReference>
<dbReference type="NCBIfam" id="NF047791">
    <property type="entry name" value="RNaseRnm"/>
    <property type="match status" value="1"/>
</dbReference>
<dbReference type="SMART" id="SM00481">
    <property type="entry name" value="POLIIIAc"/>
    <property type="match status" value="1"/>
</dbReference>
<gene>
    <name evidence="2" type="ORF">L2725_17630</name>
</gene>
<sequence>MTTDTLLADLHSHTTASDGRLAPADLVARAIEQGVQMLAITDHDTVDGLGEAHQYNNAQSEPLNLINGVEVSTRWNHFDIHVVGLNVDIHHQPLLDFLENQRSLREERAREIGVRLAKAGIEGAYEGAKSLAGDAAISRGHFARFLVEHGHAPDSMAVFKRFLARGKTGYVPNNWADIPTAIEIIHDAGGVAVMAHPSAYKLSAKWLKRLLREFKEAGGDAMEVVMGQQTLDDRTNLAALSIQKGLLASVGSDFHFPGRWIELGKNLYRPQGLSWVWESEKWETRS</sequence>
<dbReference type="PANTHER" id="PTHR42924:SF3">
    <property type="entry name" value="POLYMERASE_HISTIDINOL PHOSPHATASE N-TERMINAL DOMAIN-CONTAINING PROTEIN"/>
    <property type="match status" value="1"/>
</dbReference>
<dbReference type="InterPro" id="IPR004013">
    <property type="entry name" value="PHP_dom"/>
</dbReference>
<dbReference type="EMBL" id="JAKIKT010000007">
    <property type="protein sequence ID" value="MCL2915579.1"/>
    <property type="molecule type" value="Genomic_DNA"/>
</dbReference>
<reference evidence="2 3" key="1">
    <citation type="submission" date="2022-01" db="EMBL/GenBank/DDBJ databases">
        <title>Whole genome-based taxonomy of the Shewanellaceae.</title>
        <authorList>
            <person name="Martin-Rodriguez A.J."/>
        </authorList>
    </citation>
    <scope>NUCLEOTIDE SEQUENCE [LARGE SCALE GENOMIC DNA]</scope>
    <source>
        <strain evidence="2 3">DSM 21332</strain>
    </source>
</reference>